<name>A0ABQ6QF01_9GAMM</name>
<dbReference type="Proteomes" id="UP001306668">
    <property type="component" value="Unassembled WGS sequence"/>
</dbReference>
<comment type="caution">
    <text evidence="3">The sequence shown here is derived from an EMBL/GenBank/DDBJ whole genome shotgun (WGS) entry which is preliminary data.</text>
</comment>
<sequence>MQMVRDGRSVRGRKKNDRAGQGASRERPARLHQQLVAVRLTYKKNLADGAWRAHGRYLERESAMGREGSERGFGSDGDEVPIAKTLKRWQEEKDPHVFKLIISPQHGSQLDLREYTKAYMARLERDLGTCLQWVGADHYNTDDPHVHVAVRGIDEDGRTLRIAPEFIKGPLREIAGQLATERLGHRTEADIADARERQISQQRWTDLDRTLKRLGQGGVIDFSTPVHPGATEQAKMTRLALLRRLSTLESMGLAERGQGGRWTLNPLAESVLRDRQQANDRLKVLYSHRALASDPRLPLAPAPADDTRIAGRLIGTGHDDARNRDYLLLESVRGSVVYLYQSEAFEKARRNGLQLGDFMVIKQPRGFGQDGSRSNGQIVTAFGDADQALADRKVMLAEVRQHVDRTGAMPAGSVWGGWLGRFHSQLQQEAQSLAVSGVIKQVDGRVVMERPGKTFKRAPKAPELKR</sequence>
<dbReference type="InterPro" id="IPR021795">
    <property type="entry name" value="DUF3363"/>
</dbReference>
<evidence type="ECO:0000256" key="1">
    <source>
        <dbReference type="SAM" id="MobiDB-lite"/>
    </source>
</evidence>
<accession>A0ABQ6QF01</accession>
<evidence type="ECO:0000259" key="2">
    <source>
        <dbReference type="Pfam" id="PF03432"/>
    </source>
</evidence>
<feature type="region of interest" description="Disordered" evidence="1">
    <location>
        <begin position="1"/>
        <end position="30"/>
    </location>
</feature>
<dbReference type="Pfam" id="PF03432">
    <property type="entry name" value="Relaxase"/>
    <property type="match status" value="1"/>
</dbReference>
<feature type="domain" description="MobA/VirD2-like nuclease" evidence="2">
    <location>
        <begin position="84"/>
        <end position="179"/>
    </location>
</feature>
<evidence type="ECO:0000313" key="3">
    <source>
        <dbReference type="EMBL" id="GMR28780.1"/>
    </source>
</evidence>
<dbReference type="InterPro" id="IPR005094">
    <property type="entry name" value="Endonuclease_MobA/VirD2"/>
</dbReference>
<dbReference type="EMBL" id="BTRJ01000034">
    <property type="protein sequence ID" value="GMR28780.1"/>
    <property type="molecule type" value="Genomic_DNA"/>
</dbReference>
<organism evidence="3 4">
    <name type="scientific">Stenotrophomonas sepilia</name>
    <dbReference type="NCBI Taxonomy" id="2860290"/>
    <lineage>
        <taxon>Bacteria</taxon>
        <taxon>Pseudomonadati</taxon>
        <taxon>Pseudomonadota</taxon>
        <taxon>Gammaproteobacteria</taxon>
        <taxon>Lysobacterales</taxon>
        <taxon>Lysobacteraceae</taxon>
        <taxon>Stenotrophomonas</taxon>
        <taxon>Stenotrophomonas maltophilia group</taxon>
    </lineage>
</organism>
<proteinExistence type="predicted"/>
<gene>
    <name evidence="3" type="ORF">STENOSP10_30010</name>
</gene>
<evidence type="ECO:0000313" key="4">
    <source>
        <dbReference type="Proteomes" id="UP001306668"/>
    </source>
</evidence>
<dbReference type="Pfam" id="PF11843">
    <property type="entry name" value="DUF3363"/>
    <property type="match status" value="1"/>
</dbReference>
<reference evidence="4" key="1">
    <citation type="submission" date="2023-07" db="EMBL/GenBank/DDBJ databases">
        <title>Genome sequence of Stenotrophomonas sp. Alg010 isolated from Sargassum waste.</title>
        <authorList>
            <person name="Mohapatra"/>
            <person name="B.R."/>
        </authorList>
    </citation>
    <scope>NUCLEOTIDE SEQUENCE [LARGE SCALE GENOMIC DNA]</scope>
    <source>
        <strain evidence="4">Alg010</strain>
    </source>
</reference>
<keyword evidence="4" id="KW-1185">Reference proteome</keyword>
<protein>
    <recommendedName>
        <fullName evidence="2">MobA/VirD2-like nuclease domain-containing protein</fullName>
    </recommendedName>
</protein>